<protein>
    <recommendedName>
        <fullName evidence="4">Myb/SANT-like domain-containing protein</fullName>
    </recommendedName>
</protein>
<dbReference type="EMBL" id="JAJJMB010009125">
    <property type="protein sequence ID" value="KAI3916343.1"/>
    <property type="molecule type" value="Genomic_DNA"/>
</dbReference>
<dbReference type="PANTHER" id="PTHR47584:SF14">
    <property type="entry name" value="L10-INTERACTING MYB DOMAIN-CONTAINING PROTEIN-LIKE"/>
    <property type="match status" value="1"/>
</dbReference>
<accession>A0AAD4SNU1</accession>
<evidence type="ECO:0000313" key="2">
    <source>
        <dbReference type="EMBL" id="KAI3916343.1"/>
    </source>
</evidence>
<dbReference type="InterPro" id="IPR045026">
    <property type="entry name" value="LIMYB"/>
</dbReference>
<feature type="compositionally biased region" description="Low complexity" evidence="1">
    <location>
        <begin position="132"/>
        <end position="143"/>
    </location>
</feature>
<gene>
    <name evidence="2" type="ORF">MKW98_004784</name>
</gene>
<name>A0AAD4SNU1_9MAGN</name>
<reference evidence="2" key="1">
    <citation type="submission" date="2022-04" db="EMBL/GenBank/DDBJ databases">
        <title>A functionally conserved STORR gene fusion in Papaver species that diverged 16.8 million years ago.</title>
        <authorList>
            <person name="Catania T."/>
        </authorList>
    </citation>
    <scope>NUCLEOTIDE SEQUENCE</scope>
    <source>
        <strain evidence="2">S-188037</strain>
    </source>
</reference>
<proteinExistence type="predicted"/>
<sequence length="248" mass="27361">MVYRFSATSVADSYSGGEFIFLKLEELLIKIKIRMSTETAKWSNSMEKSLCDLLISNTWCGFEWDHEDKKIIVDDEGVWDAYLGENPDKKKYKTNGCPIYEELCTIFGGSTATGSNAYASAQSVDVDTPIKSSRQGSSVVGVEEVSESSTEKANERGKRKAPATIDYGQTKRATSTAGLSEALFAIADATRAKHVIDLDKDPYSIPNCTKYLQSLDGVSVRSLMGALEKFQDAGWRLITCGCSSYRER</sequence>
<comment type="caution">
    <text evidence="2">The sequence shown here is derived from an EMBL/GenBank/DDBJ whole genome shotgun (WGS) entry which is preliminary data.</text>
</comment>
<feature type="region of interest" description="Disordered" evidence="1">
    <location>
        <begin position="129"/>
        <end position="162"/>
    </location>
</feature>
<dbReference type="AlphaFoldDB" id="A0AAD4SNU1"/>
<evidence type="ECO:0000313" key="3">
    <source>
        <dbReference type="Proteomes" id="UP001202328"/>
    </source>
</evidence>
<evidence type="ECO:0000256" key="1">
    <source>
        <dbReference type="SAM" id="MobiDB-lite"/>
    </source>
</evidence>
<evidence type="ECO:0008006" key="4">
    <source>
        <dbReference type="Google" id="ProtNLM"/>
    </source>
</evidence>
<dbReference type="Proteomes" id="UP001202328">
    <property type="component" value="Unassembled WGS sequence"/>
</dbReference>
<keyword evidence="3" id="KW-1185">Reference proteome</keyword>
<organism evidence="2 3">
    <name type="scientific">Papaver atlanticum</name>
    <dbReference type="NCBI Taxonomy" id="357466"/>
    <lineage>
        <taxon>Eukaryota</taxon>
        <taxon>Viridiplantae</taxon>
        <taxon>Streptophyta</taxon>
        <taxon>Embryophyta</taxon>
        <taxon>Tracheophyta</taxon>
        <taxon>Spermatophyta</taxon>
        <taxon>Magnoliopsida</taxon>
        <taxon>Ranunculales</taxon>
        <taxon>Papaveraceae</taxon>
        <taxon>Papaveroideae</taxon>
        <taxon>Papaver</taxon>
    </lineage>
</organism>
<dbReference type="PANTHER" id="PTHR47584">
    <property type="match status" value="1"/>
</dbReference>